<accession>A0ABR1RCT0</accession>
<dbReference type="Proteomes" id="UP001396898">
    <property type="component" value="Unassembled WGS sequence"/>
</dbReference>
<dbReference type="PANTHER" id="PTHR40780">
    <property type="entry name" value="DUF3669 DOMAIN-CONTAINING PROTEIN"/>
    <property type="match status" value="1"/>
</dbReference>
<gene>
    <name evidence="2" type="ORF">PG991_010625</name>
</gene>
<keyword evidence="3" id="KW-1185">Reference proteome</keyword>
<protein>
    <recommendedName>
        <fullName evidence="1">DUF3669 domain-containing protein</fullName>
    </recommendedName>
</protein>
<dbReference type="Pfam" id="PF12417">
    <property type="entry name" value="DUF3669"/>
    <property type="match status" value="1"/>
</dbReference>
<evidence type="ECO:0000259" key="1">
    <source>
        <dbReference type="Pfam" id="PF12417"/>
    </source>
</evidence>
<evidence type="ECO:0000313" key="2">
    <source>
        <dbReference type="EMBL" id="KAK8008074.1"/>
    </source>
</evidence>
<organism evidence="2 3">
    <name type="scientific">Apiospora marii</name>
    <dbReference type="NCBI Taxonomy" id="335849"/>
    <lineage>
        <taxon>Eukaryota</taxon>
        <taxon>Fungi</taxon>
        <taxon>Dikarya</taxon>
        <taxon>Ascomycota</taxon>
        <taxon>Pezizomycotina</taxon>
        <taxon>Sordariomycetes</taxon>
        <taxon>Xylariomycetidae</taxon>
        <taxon>Amphisphaeriales</taxon>
        <taxon>Apiosporaceae</taxon>
        <taxon>Apiospora</taxon>
    </lineage>
</organism>
<evidence type="ECO:0000313" key="3">
    <source>
        <dbReference type="Proteomes" id="UP001396898"/>
    </source>
</evidence>
<sequence>MKVTAMSMPQDTKLHCIGAGACGSVWSTNYDDGNHATATAFKREDGAKGRSLLNDYQVHLSILQALQRCPEHISTWFRIPQCHGFVRPEELPPLLLQRFQLEYQQPCNILISQRIPPLSKTTRDILCDKYCPPRFLDQIKADPRSVDCMIRPYLGRRRGPASSGRQSKFQSFSLRNHVVSVDQMDDLEITAEMKEQYAVAMARALAFMHWCARIDADDVEFVLSPPPPDVTHEETQGRNTACFESQSLGRYSLWILDFDRCKPLTLDEEGITLAKKAFYRNDLYFPRPGRAHPEDQRLWSVFKSAFLDASQSIIKSDACGALEIPEDLPIGLMEAIESGVGCSSTTT</sequence>
<proteinExistence type="predicted"/>
<dbReference type="InterPro" id="IPR022137">
    <property type="entry name" value="Znf_prot_DUF3669"/>
</dbReference>
<comment type="caution">
    <text evidence="2">The sequence shown here is derived from an EMBL/GenBank/DDBJ whole genome shotgun (WGS) entry which is preliminary data.</text>
</comment>
<name>A0ABR1RCT0_9PEZI</name>
<feature type="domain" description="DUF3669" evidence="1">
    <location>
        <begin position="253"/>
        <end position="316"/>
    </location>
</feature>
<reference evidence="2 3" key="1">
    <citation type="submission" date="2023-01" db="EMBL/GenBank/DDBJ databases">
        <title>Analysis of 21 Apiospora genomes using comparative genomics revels a genus with tremendous synthesis potential of carbohydrate active enzymes and secondary metabolites.</title>
        <authorList>
            <person name="Sorensen T."/>
        </authorList>
    </citation>
    <scope>NUCLEOTIDE SEQUENCE [LARGE SCALE GENOMIC DNA]</scope>
    <source>
        <strain evidence="2 3">CBS 20057</strain>
    </source>
</reference>
<dbReference type="EMBL" id="JAQQWI010000016">
    <property type="protein sequence ID" value="KAK8008074.1"/>
    <property type="molecule type" value="Genomic_DNA"/>
</dbReference>
<dbReference type="PANTHER" id="PTHR40780:SF2">
    <property type="entry name" value="DUF3669 DOMAIN-CONTAINING PROTEIN"/>
    <property type="match status" value="1"/>
</dbReference>